<dbReference type="PATRIC" id="fig|121290.4.peg.1731"/>
<organism evidence="2 3">
    <name type="scientific">Hyphomicrobium sulfonivorans</name>
    <dbReference type="NCBI Taxonomy" id="121290"/>
    <lineage>
        <taxon>Bacteria</taxon>
        <taxon>Pseudomonadati</taxon>
        <taxon>Pseudomonadota</taxon>
        <taxon>Alphaproteobacteria</taxon>
        <taxon>Hyphomicrobiales</taxon>
        <taxon>Hyphomicrobiaceae</taxon>
        <taxon>Hyphomicrobium</taxon>
    </lineage>
</organism>
<feature type="domain" description="HPr kinase/phosphorylase C-terminal" evidence="1">
    <location>
        <begin position="11"/>
        <end position="94"/>
    </location>
</feature>
<dbReference type="EC" id="2.7.1.-" evidence="2"/>
<sequence>MAAVPEHLPATHHGTAIAVDGRAALIRGASGGGKSDLALRCIALPPSLLLPSPAELVADDRVVMASDGNRLRIEPPSTLAGRMEVRGLGIVAMPYVPWAFVELVVDLTAPAEVDRLPDPPLRTNLLGINLPLLRLAPFEASAPIKLLLALESCKD</sequence>
<dbReference type="InterPro" id="IPR011104">
    <property type="entry name" value="Hpr_kin/Pase_C"/>
</dbReference>
<gene>
    <name evidence="2" type="ORF">APY04_0918</name>
</gene>
<dbReference type="GO" id="GO:0005524">
    <property type="term" value="F:ATP binding"/>
    <property type="evidence" value="ECO:0007669"/>
    <property type="project" value="InterPro"/>
</dbReference>
<accession>A0A109BKW9</accession>
<reference evidence="2 3" key="1">
    <citation type="submission" date="2015-10" db="EMBL/GenBank/DDBJ databases">
        <title>Transcriptomic analysis of a linuron degrading triple-species bacterial consortium.</title>
        <authorList>
            <person name="Albers P."/>
        </authorList>
    </citation>
    <scope>NUCLEOTIDE SEQUENCE [LARGE SCALE GENOMIC DNA]</scope>
    <source>
        <strain evidence="2 3">WDL6</strain>
    </source>
</reference>
<keyword evidence="2" id="KW-0418">Kinase</keyword>
<dbReference type="GO" id="GO:0000155">
    <property type="term" value="F:phosphorelay sensor kinase activity"/>
    <property type="evidence" value="ECO:0007669"/>
    <property type="project" value="InterPro"/>
</dbReference>
<name>A0A109BKW9_HYPSL</name>
<keyword evidence="2" id="KW-0808">Transferase</keyword>
<evidence type="ECO:0000313" key="3">
    <source>
        <dbReference type="Proteomes" id="UP000059074"/>
    </source>
</evidence>
<dbReference type="InterPro" id="IPR027417">
    <property type="entry name" value="P-loop_NTPase"/>
</dbReference>
<protein>
    <submittedName>
        <fullName evidence="2">HPr kinase/phosphorylase</fullName>
        <ecNumber evidence="2">2.7.1.-</ecNumber>
        <ecNumber evidence="2">2.7.4.-</ecNumber>
    </submittedName>
</protein>
<dbReference type="GO" id="GO:0006109">
    <property type="term" value="P:regulation of carbohydrate metabolic process"/>
    <property type="evidence" value="ECO:0007669"/>
    <property type="project" value="InterPro"/>
</dbReference>
<dbReference type="STRING" id="121290.APY04_0918"/>
<evidence type="ECO:0000313" key="2">
    <source>
        <dbReference type="EMBL" id="KWT70638.1"/>
    </source>
</evidence>
<dbReference type="EC" id="2.7.4.-" evidence="2"/>
<dbReference type="SUPFAM" id="SSF53795">
    <property type="entry name" value="PEP carboxykinase-like"/>
    <property type="match status" value="1"/>
</dbReference>
<dbReference type="Gene3D" id="3.40.50.300">
    <property type="entry name" value="P-loop containing nucleotide triphosphate hydrolases"/>
    <property type="match status" value="1"/>
</dbReference>
<comment type="caution">
    <text evidence="2">The sequence shown here is derived from an EMBL/GenBank/DDBJ whole genome shotgun (WGS) entry which is preliminary data.</text>
</comment>
<dbReference type="EMBL" id="LMTR01000030">
    <property type="protein sequence ID" value="KWT70638.1"/>
    <property type="molecule type" value="Genomic_DNA"/>
</dbReference>
<dbReference type="AlphaFoldDB" id="A0A109BKW9"/>
<dbReference type="Proteomes" id="UP000059074">
    <property type="component" value="Unassembled WGS sequence"/>
</dbReference>
<keyword evidence="3" id="KW-1185">Reference proteome</keyword>
<proteinExistence type="predicted"/>
<dbReference type="RefSeq" id="WP_245281813.1">
    <property type="nucleotide sequence ID" value="NZ_LMTR01000030.1"/>
</dbReference>
<evidence type="ECO:0000259" key="1">
    <source>
        <dbReference type="Pfam" id="PF07475"/>
    </source>
</evidence>
<dbReference type="CDD" id="cd01918">
    <property type="entry name" value="HprK_C"/>
    <property type="match status" value="1"/>
</dbReference>
<dbReference type="Pfam" id="PF07475">
    <property type="entry name" value="Hpr_kinase_C"/>
    <property type="match status" value="1"/>
</dbReference>